<dbReference type="PANTHER" id="PTHR11011">
    <property type="entry name" value="MALE STERILITY PROTEIN 2-RELATED"/>
    <property type="match status" value="1"/>
</dbReference>
<keyword evidence="4" id="KW-0812">Transmembrane</keyword>
<dbReference type="PANTHER" id="PTHR11011:SF24">
    <property type="entry name" value="FATTY ACYL-COA REDUCTASE"/>
    <property type="match status" value="1"/>
</dbReference>
<evidence type="ECO:0000256" key="3">
    <source>
        <dbReference type="ARBA" id="ARBA00022516"/>
    </source>
</evidence>
<keyword evidence="3 10" id="KW-0444">Lipid biosynthesis</keyword>
<dbReference type="EC" id="1.2.1.84" evidence="10"/>
<dbReference type="Proteomes" id="UP000183832">
    <property type="component" value="Unassembled WGS sequence"/>
</dbReference>
<evidence type="ECO:0000259" key="12">
    <source>
        <dbReference type="Pfam" id="PF07993"/>
    </source>
</evidence>
<evidence type="ECO:0000256" key="2">
    <source>
        <dbReference type="ARBA" id="ARBA00005928"/>
    </source>
</evidence>
<dbReference type="InterPro" id="IPR013120">
    <property type="entry name" value="FAR_NAD-bd"/>
</dbReference>
<keyword evidence="7 10" id="KW-0443">Lipid metabolism</keyword>
<evidence type="ECO:0000313" key="14">
    <source>
        <dbReference type="Proteomes" id="UP000183832"/>
    </source>
</evidence>
<evidence type="ECO:0000313" key="13">
    <source>
        <dbReference type="EMBL" id="CRK89308.1"/>
    </source>
</evidence>
<evidence type="ECO:0000256" key="7">
    <source>
        <dbReference type="ARBA" id="ARBA00023098"/>
    </source>
</evidence>
<dbReference type="GO" id="GO:0016020">
    <property type="term" value="C:membrane"/>
    <property type="evidence" value="ECO:0007669"/>
    <property type="project" value="UniProtKB-SubCell"/>
</dbReference>
<comment type="subcellular location">
    <subcellularLocation>
        <location evidence="1">Membrane</location>
        <topology evidence="1">Multi-pass membrane protein</topology>
    </subcellularLocation>
</comment>
<dbReference type="SUPFAM" id="SSF51735">
    <property type="entry name" value="NAD(P)-binding Rossmann-fold domains"/>
    <property type="match status" value="1"/>
</dbReference>
<comment type="similarity">
    <text evidence="2 10">Belongs to the fatty acyl-CoA reductase family.</text>
</comment>
<dbReference type="GO" id="GO:0005777">
    <property type="term" value="C:peroxisome"/>
    <property type="evidence" value="ECO:0007669"/>
    <property type="project" value="TreeGrafter"/>
</dbReference>
<sequence>MITIPEFYSNRDVFITGATGFVGKVLIEKLVRSCPKIKRVFLLLREKRSKSISTRLEEIKNTPLFEKLRKESPESLDKIIAVEGDVGVSGLGLSSESLELLKDVSVIFHSAASVRFDDILKSAIILNTRGTHETIKFALTLQHVAAFVHISTTYCYPDQSFIGEQTYPAQGEWKRVVQIAEHFDTETLETLMPHLTNFSPNSYTYTKALSEQICDDYKNQIPITIVRPSIVTGSEKEPITGWCDNFNGPVGLLCACGIGIMRTMYASNTAELNCVAVDLVAKTLIVAGWKCAIDNKKDSGQRRSSNEILNDKQLSVYNCASQHNMDLNLLVYDGAYLIRNYPFERFVWLPGGGVTLCKVMNSFRIVCFQLLPALLLDQILQLLGKKPMLMRLQRKIAHASEALQIFIFSDWNFGVENFKGLNKVLLPSDDMDFNMSRSVPDIFDYYVHQIQGARRYLMKEPDSSIPASKRRLMRIMIIDRVLRCLLFCWIFYKIFMRYNLFGFKDFISESFNGTSIATF</sequence>
<keyword evidence="8" id="KW-0472">Membrane</keyword>
<keyword evidence="10" id="KW-0560">Oxidoreductase</keyword>
<dbReference type="Pfam" id="PF07993">
    <property type="entry name" value="NAD_binding_4"/>
    <property type="match status" value="1"/>
</dbReference>
<protein>
    <recommendedName>
        <fullName evidence="10">Fatty acyl-CoA reductase</fullName>
        <ecNumber evidence="10">1.2.1.84</ecNumber>
    </recommendedName>
</protein>
<dbReference type="EMBL" id="CVRI01000011">
    <property type="protein sequence ID" value="CRK89308.1"/>
    <property type="molecule type" value="Genomic_DNA"/>
</dbReference>
<comment type="function">
    <text evidence="10">Catalyzes the reduction of fatty acyl-CoA to fatty alcohols.</text>
</comment>
<dbReference type="Pfam" id="PF03015">
    <property type="entry name" value="Sterile"/>
    <property type="match status" value="1"/>
</dbReference>
<evidence type="ECO:0000256" key="4">
    <source>
        <dbReference type="ARBA" id="ARBA00022692"/>
    </source>
</evidence>
<keyword evidence="5 10" id="KW-0521">NADP</keyword>
<gene>
    <name evidence="13" type="ORF">CLUMA_CG003067</name>
</gene>
<dbReference type="GO" id="GO:0035336">
    <property type="term" value="P:long-chain fatty-acyl-CoA metabolic process"/>
    <property type="evidence" value="ECO:0007669"/>
    <property type="project" value="TreeGrafter"/>
</dbReference>
<dbReference type="OrthoDB" id="429813at2759"/>
<evidence type="ECO:0000256" key="10">
    <source>
        <dbReference type="RuleBase" id="RU363097"/>
    </source>
</evidence>
<evidence type="ECO:0000256" key="1">
    <source>
        <dbReference type="ARBA" id="ARBA00004141"/>
    </source>
</evidence>
<dbReference type="AlphaFoldDB" id="A0A1J1HPJ0"/>
<evidence type="ECO:0000256" key="6">
    <source>
        <dbReference type="ARBA" id="ARBA00022989"/>
    </source>
</evidence>
<accession>A0A1J1HPJ0</accession>
<keyword evidence="6" id="KW-1133">Transmembrane helix</keyword>
<evidence type="ECO:0000256" key="5">
    <source>
        <dbReference type="ARBA" id="ARBA00022857"/>
    </source>
</evidence>
<evidence type="ECO:0000256" key="9">
    <source>
        <dbReference type="ARBA" id="ARBA00052530"/>
    </source>
</evidence>
<reference evidence="13 14" key="1">
    <citation type="submission" date="2015-04" db="EMBL/GenBank/DDBJ databases">
        <authorList>
            <person name="Syromyatnikov M.Y."/>
            <person name="Popov V.N."/>
        </authorList>
    </citation>
    <scope>NUCLEOTIDE SEQUENCE [LARGE SCALE GENOMIC DNA]</scope>
</reference>
<dbReference type="GO" id="GO:0080019">
    <property type="term" value="F:alcohol-forming very long-chain fatty acyl-CoA reductase activity"/>
    <property type="evidence" value="ECO:0007669"/>
    <property type="project" value="InterPro"/>
</dbReference>
<dbReference type="InterPro" id="IPR026055">
    <property type="entry name" value="FAR"/>
</dbReference>
<keyword evidence="14" id="KW-1185">Reference proteome</keyword>
<dbReference type="CDD" id="cd05236">
    <property type="entry name" value="FAR-N_SDR_e"/>
    <property type="match status" value="1"/>
</dbReference>
<name>A0A1J1HPJ0_9DIPT</name>
<dbReference type="InterPro" id="IPR033640">
    <property type="entry name" value="FAR_C"/>
</dbReference>
<feature type="domain" description="Fatty acyl-CoA reductase C-terminal" evidence="11">
    <location>
        <begin position="368"/>
        <end position="460"/>
    </location>
</feature>
<feature type="domain" description="Thioester reductase (TE)" evidence="12">
    <location>
        <begin position="15"/>
        <end position="283"/>
    </location>
</feature>
<evidence type="ECO:0000259" key="11">
    <source>
        <dbReference type="Pfam" id="PF03015"/>
    </source>
</evidence>
<dbReference type="GO" id="GO:0102965">
    <property type="term" value="F:alcohol-forming long-chain fatty acyl-CoA reductase activity"/>
    <property type="evidence" value="ECO:0007669"/>
    <property type="project" value="UniProtKB-EC"/>
</dbReference>
<dbReference type="STRING" id="568069.A0A1J1HPJ0"/>
<dbReference type="InterPro" id="IPR036291">
    <property type="entry name" value="NAD(P)-bd_dom_sf"/>
</dbReference>
<dbReference type="Gene3D" id="3.40.50.720">
    <property type="entry name" value="NAD(P)-binding Rossmann-like Domain"/>
    <property type="match status" value="1"/>
</dbReference>
<dbReference type="CDD" id="cd09071">
    <property type="entry name" value="FAR_C"/>
    <property type="match status" value="1"/>
</dbReference>
<dbReference type="FunFam" id="3.40.50.720:FF:000143">
    <property type="entry name" value="Fatty acyl-CoA reductase"/>
    <property type="match status" value="1"/>
</dbReference>
<comment type="catalytic activity">
    <reaction evidence="9 10">
        <text>a long-chain fatty acyl-CoA + 2 NADPH + 2 H(+) = a long-chain primary fatty alcohol + 2 NADP(+) + CoA</text>
        <dbReference type="Rhea" id="RHEA:52716"/>
        <dbReference type="ChEBI" id="CHEBI:15378"/>
        <dbReference type="ChEBI" id="CHEBI:57287"/>
        <dbReference type="ChEBI" id="CHEBI:57783"/>
        <dbReference type="ChEBI" id="CHEBI:58349"/>
        <dbReference type="ChEBI" id="CHEBI:77396"/>
        <dbReference type="ChEBI" id="CHEBI:83139"/>
        <dbReference type="EC" id="1.2.1.84"/>
    </reaction>
</comment>
<organism evidence="13 14">
    <name type="scientific">Clunio marinus</name>
    <dbReference type="NCBI Taxonomy" id="568069"/>
    <lineage>
        <taxon>Eukaryota</taxon>
        <taxon>Metazoa</taxon>
        <taxon>Ecdysozoa</taxon>
        <taxon>Arthropoda</taxon>
        <taxon>Hexapoda</taxon>
        <taxon>Insecta</taxon>
        <taxon>Pterygota</taxon>
        <taxon>Neoptera</taxon>
        <taxon>Endopterygota</taxon>
        <taxon>Diptera</taxon>
        <taxon>Nematocera</taxon>
        <taxon>Chironomoidea</taxon>
        <taxon>Chironomidae</taxon>
        <taxon>Clunio</taxon>
    </lineage>
</organism>
<evidence type="ECO:0000256" key="8">
    <source>
        <dbReference type="ARBA" id="ARBA00023136"/>
    </source>
</evidence>
<proteinExistence type="inferred from homology"/>